<dbReference type="Pfam" id="PF21365">
    <property type="entry name" value="Glyco_hydro_31_3rd"/>
    <property type="match status" value="1"/>
</dbReference>
<dbReference type="Proteomes" id="UP000242699">
    <property type="component" value="Unassembled WGS sequence"/>
</dbReference>
<dbReference type="InterPro" id="IPR052990">
    <property type="entry name" value="Sulfoquinovosidase_GH31"/>
</dbReference>
<accession>A0A2T2X9G8</accession>
<dbReference type="CDD" id="cd06592">
    <property type="entry name" value="GH31_NET37"/>
    <property type="match status" value="1"/>
</dbReference>
<gene>
    <name evidence="5" type="ORF">C7B43_03075</name>
</gene>
<dbReference type="Gene3D" id="2.60.40.1180">
    <property type="entry name" value="Golgi alpha-mannosidase II"/>
    <property type="match status" value="1"/>
</dbReference>
<organism evidence="5 6">
    <name type="scientific">Sulfobacillus benefaciens</name>
    <dbReference type="NCBI Taxonomy" id="453960"/>
    <lineage>
        <taxon>Bacteria</taxon>
        <taxon>Bacillati</taxon>
        <taxon>Bacillota</taxon>
        <taxon>Clostridia</taxon>
        <taxon>Eubacteriales</taxon>
        <taxon>Clostridiales Family XVII. Incertae Sedis</taxon>
        <taxon>Sulfobacillus</taxon>
    </lineage>
</organism>
<reference evidence="5 6" key="1">
    <citation type="journal article" date="2014" name="BMC Genomics">
        <title>Comparison of environmental and isolate Sulfobacillus genomes reveals diverse carbon, sulfur, nitrogen, and hydrogen metabolisms.</title>
        <authorList>
            <person name="Justice N.B."/>
            <person name="Norman A."/>
            <person name="Brown C.T."/>
            <person name="Singh A."/>
            <person name="Thomas B.C."/>
            <person name="Banfield J.F."/>
        </authorList>
    </citation>
    <scope>NUCLEOTIDE SEQUENCE [LARGE SCALE GENOMIC DNA]</scope>
    <source>
        <strain evidence="5">AMDSBA1</strain>
    </source>
</reference>
<dbReference type="CDD" id="cd14752">
    <property type="entry name" value="GH31_N"/>
    <property type="match status" value="1"/>
</dbReference>
<dbReference type="PANTHER" id="PTHR46959:SF2">
    <property type="entry name" value="SULFOQUINOVOSIDASE"/>
    <property type="match status" value="1"/>
</dbReference>
<feature type="domain" description="Glycoside hydrolase family 31 TIM barrel" evidence="3">
    <location>
        <begin position="247"/>
        <end position="570"/>
    </location>
</feature>
<dbReference type="InterPro" id="IPR048395">
    <property type="entry name" value="Glyco_hydro_31_C"/>
</dbReference>
<dbReference type="PANTHER" id="PTHR46959">
    <property type="entry name" value="SULFOQUINOVOSIDASE"/>
    <property type="match status" value="1"/>
</dbReference>
<proteinExistence type="inferred from homology"/>
<keyword evidence="2" id="KW-0326">Glycosidase</keyword>
<evidence type="ECO:0000259" key="4">
    <source>
        <dbReference type="Pfam" id="PF21365"/>
    </source>
</evidence>
<name>A0A2T2X9G8_9FIRM</name>
<dbReference type="Pfam" id="PF01055">
    <property type="entry name" value="Glyco_hydro_31_2nd"/>
    <property type="match status" value="1"/>
</dbReference>
<dbReference type="SUPFAM" id="SSF51445">
    <property type="entry name" value="(Trans)glycosidases"/>
    <property type="match status" value="1"/>
</dbReference>
<evidence type="ECO:0000313" key="6">
    <source>
        <dbReference type="Proteomes" id="UP000242699"/>
    </source>
</evidence>
<dbReference type="InterPro" id="IPR017853">
    <property type="entry name" value="GH"/>
</dbReference>
<dbReference type="Gene3D" id="3.20.20.80">
    <property type="entry name" value="Glycosidases"/>
    <property type="match status" value="1"/>
</dbReference>
<comment type="similarity">
    <text evidence="1 2">Belongs to the glycosyl hydrolase 31 family.</text>
</comment>
<comment type="caution">
    <text evidence="5">The sequence shown here is derived from an EMBL/GenBank/DDBJ whole genome shotgun (WGS) entry which is preliminary data.</text>
</comment>
<dbReference type="InterPro" id="IPR000322">
    <property type="entry name" value="Glyco_hydro_31_TIM"/>
</dbReference>
<evidence type="ECO:0000259" key="3">
    <source>
        <dbReference type="Pfam" id="PF01055"/>
    </source>
</evidence>
<dbReference type="GO" id="GO:0004553">
    <property type="term" value="F:hydrolase activity, hydrolyzing O-glycosyl compounds"/>
    <property type="evidence" value="ECO:0007669"/>
    <property type="project" value="InterPro"/>
</dbReference>
<sequence length="802" mass="91910">MKDTQPHIAWQLDDKSASLTIMYGGRVLIHWDLSKWAAVTPGRLAVRRVIAWDFVKTSHDRHHPMTSWDETLENQQTVIRLSDRLSRHHITLTFTALGSWHIAIRIKTSHPDQFIRMVWLTEENDSWQGFGEHTHSIRPPARFDSWVEEGPVGWGFLSRIFKHTPWFPFPKGPYASYASLPLWLSSAGYSAWFTSFERIRWNLQQTMRSATVWGADTTLHVIAGHTPKQVLSRQFLVLGTPSPPGPWVLAPWNDSIQGQQSALTLARFLREHRIPSGTLWIEDWMGSHQDDRRFWMRPLTHQVDTDLYPDLPDLSQTLHAQGFRLLGYFCPEITEGTDLYHQALRDDILVKDRVGNPAVIKILGINHGQLDLTHPSAFTWIHDHLLYPALQLGFDGWMADFGEYLPLTAKLSDGTSGTVSHNRYPLLWQAIHRQFWRQYRPDDEYVFFVRSGWIGTHRLAPVVWGGDSDTDFEEGDGLPTVIPEALSAQVAGFFYWATDIGGYMTFGLTRPSTKSLFIRWVQAASLLPVMRTHHGTAAPRNWRLDRDSETLEIYSRYARLHTALYPYFHHLCTLAEQMGWPLIRPLYLEFPEDKTSWRLDQEFMVGDGLVVAPVLTSSSSSHPIYLPSGKWRSWWTNKVYEGPQWISENVPLDQLPVFIRDPFFVPLLEGVPATGTDAGISQMEGVVDSLSPITTGPGVGLNRALDYLALYLCVSNTAYQKLFRLPDGGYLRLEFQPLPQIFSKPLRLPSPVFSDHFPQFASFGTTVLLKPGESHEIRINHGIMTLSASEDSRKRQYILRWW</sequence>
<keyword evidence="2 5" id="KW-0378">Hydrolase</keyword>
<dbReference type="EMBL" id="PXYT01000004">
    <property type="protein sequence ID" value="PSR31097.1"/>
    <property type="molecule type" value="Genomic_DNA"/>
</dbReference>
<dbReference type="GO" id="GO:0005975">
    <property type="term" value="P:carbohydrate metabolic process"/>
    <property type="evidence" value="ECO:0007669"/>
    <property type="project" value="InterPro"/>
</dbReference>
<evidence type="ECO:0000256" key="1">
    <source>
        <dbReference type="ARBA" id="ARBA00007806"/>
    </source>
</evidence>
<feature type="domain" description="Glycosyl hydrolase family 31 C-terminal" evidence="4">
    <location>
        <begin position="579"/>
        <end position="660"/>
    </location>
</feature>
<evidence type="ECO:0000256" key="2">
    <source>
        <dbReference type="RuleBase" id="RU361185"/>
    </source>
</evidence>
<protein>
    <submittedName>
        <fullName evidence="5">Glycoside hydrolase</fullName>
    </submittedName>
</protein>
<dbReference type="InterPro" id="IPR013780">
    <property type="entry name" value="Glyco_hydro_b"/>
</dbReference>
<evidence type="ECO:0000313" key="5">
    <source>
        <dbReference type="EMBL" id="PSR31097.1"/>
    </source>
</evidence>
<dbReference type="SUPFAM" id="SSF51011">
    <property type="entry name" value="Glycosyl hydrolase domain"/>
    <property type="match status" value="1"/>
</dbReference>
<dbReference type="AlphaFoldDB" id="A0A2T2X9G8"/>